<feature type="compositionally biased region" description="Low complexity" evidence="2">
    <location>
        <begin position="467"/>
        <end position="485"/>
    </location>
</feature>
<feature type="non-terminal residue" evidence="4">
    <location>
        <position position="904"/>
    </location>
</feature>
<evidence type="ECO:0000313" key="5">
    <source>
        <dbReference type="Proteomes" id="UP001328107"/>
    </source>
</evidence>
<keyword evidence="5" id="KW-1185">Reference proteome</keyword>
<reference evidence="5" key="1">
    <citation type="submission" date="2022-10" db="EMBL/GenBank/DDBJ databases">
        <title>Genome assembly of Pristionchus species.</title>
        <authorList>
            <person name="Yoshida K."/>
            <person name="Sommer R.J."/>
        </authorList>
    </citation>
    <scope>NUCLEOTIDE SEQUENCE [LARGE SCALE GENOMIC DNA]</scope>
    <source>
        <strain evidence="5">RS5460</strain>
    </source>
</reference>
<feature type="compositionally biased region" description="Polar residues" evidence="2">
    <location>
        <begin position="120"/>
        <end position="136"/>
    </location>
</feature>
<sequence>SSSSSHPSSRRLRQSDGKDHFFSLNQPYYTRPEDFSIPSYSPPKPNESKGRSFVPPSILHQGSLGFFPPTSLISPPSSKPRFQYPQSFPYPYETPSTLPVPPPISTFPSNSRKGEYAIHPTSSSPIPVKPSTSSPSDLFPMSGGPTGPPRYETAIPSDLPHPTPSTSSTLSPYFTGNRPSSSPPFRTPKVGKPAYSSPNSNKPYPSSPTSSNNPYPSPPTDSKKPYPSSPTSSNNPYPSSPTSSTSSNNPYPSPPTDSKKPYPSSPTDSNKPYPYSPTSSNNLYPSSPTDSNNPYPSSPTSPNNPYPSPPTNSKNSYPSSPTSSKNPYPSSPTSSNNTYPSSPTASNNPYPSPPTASKNPYPSSPTSSNNTYPSSPTASNNPYPSSPTSSKNPYHSNKPYPSSPTSSNNPYPSPPTESKKPYPSSPTSSKNPYPSSPTASNNPYPSSPTSSKNPYPSSPTDSNNPYPSSLSPVVSPTVPSSTTSGPFPPPSGGIYSVDCIDCIVKPSNISIYSPPQGPTFIIHNERGGPSPPSSNPYSFFSTVIPRVDSTASYDEPPPPPGSNNETKVINNRIKGMAHILCMEKGVEVNAIVVRPFEGTVSTLVDGKKKCIESFEGQSTNVSIFFSYEECGFRMKTIDETKGEWETVVLFSFPSSQESFLVQCLSQSVKFDSASIPKRFEESLEEFQLIPTKIEQKAPLPSVLWSLTEENRPEVEIGTLQVMLFNLTPPTDAYGFHVRNCVVIDEKSGDRHSVIDRKGCSSDMAAFTHPQYNTLDDTIRSEWMAFKLPDHDSLHISCSYFICPYFPSSSGDNSSFCSTLPTPPHCPRMLSTPSNSLSAYQTLSKREAEGGVTQRVEASLPLLPPSNHSQLTCFSPLSFILIPTLSSTSILVASTLHFMSRRFQH</sequence>
<feature type="region of interest" description="Disordered" evidence="2">
    <location>
        <begin position="1"/>
        <end position="489"/>
    </location>
</feature>
<name>A0AAN5I608_9BILA</name>
<feature type="compositionally biased region" description="Pro residues" evidence="2">
    <location>
        <begin position="296"/>
        <end position="310"/>
    </location>
</feature>
<dbReference type="Proteomes" id="UP001328107">
    <property type="component" value="Unassembled WGS sequence"/>
</dbReference>
<feature type="compositionally biased region" description="Low complexity" evidence="2">
    <location>
        <begin position="225"/>
        <end position="250"/>
    </location>
</feature>
<protein>
    <recommendedName>
        <fullName evidence="3">ZP domain-containing protein</fullName>
    </recommendedName>
</protein>
<feature type="compositionally biased region" description="Low complexity" evidence="2">
    <location>
        <begin position="284"/>
        <end position="295"/>
    </location>
</feature>
<evidence type="ECO:0000256" key="1">
    <source>
        <dbReference type="ARBA" id="ARBA00022729"/>
    </source>
</evidence>
<dbReference type="InterPro" id="IPR001507">
    <property type="entry name" value="ZP_dom"/>
</dbReference>
<feature type="compositionally biased region" description="Low complexity" evidence="2">
    <location>
        <begin position="195"/>
        <end position="214"/>
    </location>
</feature>
<keyword evidence="1" id="KW-0732">Signal</keyword>
<feature type="compositionally biased region" description="Polar residues" evidence="2">
    <location>
        <begin position="265"/>
        <end position="283"/>
    </location>
</feature>
<gene>
    <name evidence="4" type="ORF">PMAYCL1PPCAC_23728</name>
</gene>
<feature type="compositionally biased region" description="Low complexity" evidence="2">
    <location>
        <begin position="311"/>
        <end position="410"/>
    </location>
</feature>
<feature type="compositionally biased region" description="Low complexity" evidence="2">
    <location>
        <begin position="421"/>
        <end position="460"/>
    </location>
</feature>
<dbReference type="PANTHER" id="PTHR22907:SF46">
    <property type="entry name" value="ZP DOMAIN-CONTAINING PROTEIN"/>
    <property type="match status" value="1"/>
</dbReference>
<dbReference type="AlphaFoldDB" id="A0AAN5I608"/>
<proteinExistence type="predicted"/>
<evidence type="ECO:0000313" key="4">
    <source>
        <dbReference type="EMBL" id="GMR53533.1"/>
    </source>
</evidence>
<comment type="caution">
    <text evidence="4">The sequence shown here is derived from an EMBL/GenBank/DDBJ whole genome shotgun (WGS) entry which is preliminary data.</text>
</comment>
<dbReference type="InterPro" id="IPR051962">
    <property type="entry name" value="Cuticlin"/>
</dbReference>
<accession>A0AAN5I608</accession>
<evidence type="ECO:0000259" key="3">
    <source>
        <dbReference type="PROSITE" id="PS51034"/>
    </source>
</evidence>
<organism evidence="4 5">
    <name type="scientific">Pristionchus mayeri</name>
    <dbReference type="NCBI Taxonomy" id="1317129"/>
    <lineage>
        <taxon>Eukaryota</taxon>
        <taxon>Metazoa</taxon>
        <taxon>Ecdysozoa</taxon>
        <taxon>Nematoda</taxon>
        <taxon>Chromadorea</taxon>
        <taxon>Rhabditida</taxon>
        <taxon>Rhabditina</taxon>
        <taxon>Diplogasteromorpha</taxon>
        <taxon>Diplogasteroidea</taxon>
        <taxon>Neodiplogasteridae</taxon>
        <taxon>Pristionchus</taxon>
    </lineage>
</organism>
<feature type="compositionally biased region" description="Low complexity" evidence="2">
    <location>
        <begin position="156"/>
        <end position="172"/>
    </location>
</feature>
<evidence type="ECO:0000256" key="2">
    <source>
        <dbReference type="SAM" id="MobiDB-lite"/>
    </source>
</evidence>
<dbReference type="PROSITE" id="PS51034">
    <property type="entry name" value="ZP_2"/>
    <property type="match status" value="1"/>
</dbReference>
<feature type="non-terminal residue" evidence="4">
    <location>
        <position position="1"/>
    </location>
</feature>
<feature type="domain" description="ZP" evidence="3">
    <location>
        <begin position="580"/>
        <end position="823"/>
    </location>
</feature>
<dbReference type="EMBL" id="BTRK01000005">
    <property type="protein sequence ID" value="GMR53533.1"/>
    <property type="molecule type" value="Genomic_DNA"/>
</dbReference>
<dbReference type="PANTHER" id="PTHR22907">
    <property type="entry name" value="GH04558P"/>
    <property type="match status" value="1"/>
</dbReference>